<dbReference type="PANTHER" id="PTHR31251">
    <property type="entry name" value="SQUAMOSA PROMOTER-BINDING-LIKE PROTEIN 4"/>
    <property type="match status" value="1"/>
</dbReference>
<evidence type="ECO:0000256" key="1">
    <source>
        <dbReference type="ARBA" id="ARBA00022723"/>
    </source>
</evidence>
<organism evidence="6 7">
    <name type="scientific">Canna indica</name>
    <name type="common">Indian-shot</name>
    <dbReference type="NCBI Taxonomy" id="4628"/>
    <lineage>
        <taxon>Eukaryota</taxon>
        <taxon>Viridiplantae</taxon>
        <taxon>Streptophyta</taxon>
        <taxon>Embryophyta</taxon>
        <taxon>Tracheophyta</taxon>
        <taxon>Spermatophyta</taxon>
        <taxon>Magnoliopsida</taxon>
        <taxon>Liliopsida</taxon>
        <taxon>Zingiberales</taxon>
        <taxon>Cannaceae</taxon>
        <taxon>Canna</taxon>
    </lineage>
</organism>
<dbReference type="InterPro" id="IPR044817">
    <property type="entry name" value="SBP-like"/>
</dbReference>
<name>A0AAQ3Q5Y1_9LILI</name>
<dbReference type="Pfam" id="PF03110">
    <property type="entry name" value="SBP"/>
    <property type="match status" value="1"/>
</dbReference>
<sequence>MLLSGLARAHRFAFHFDRILYSSQLFLQSTGNSIIFCLFVYCSCHGSDRFHQLHEFDQGKRSCRKRLECHNKRRRKPPLGPTSFNTNCIPSAFHEDNNSNNNRFKGFLVDFTNPKLPSLLQVAWQRGQLSDDQVHSHGYHSGSRAPSAIVVNHRDFPFMQQVSPPGSSQPLTGGSDSSCALSLLSTQPWDNHIGISATAEGEPTAKPIACENDYMSNSWTPKDLETSSRTSFEVRVNQVGEDESGSHFAGELELVLQGKKQCMGLDLSRRCKDSDEGIHWSL</sequence>
<evidence type="ECO:0000313" key="7">
    <source>
        <dbReference type="Proteomes" id="UP001327560"/>
    </source>
</evidence>
<gene>
    <name evidence="6" type="ORF">Cni_G08672</name>
</gene>
<dbReference type="InterPro" id="IPR004333">
    <property type="entry name" value="SBP_dom"/>
</dbReference>
<accession>A0AAQ3Q5Y1</accession>
<evidence type="ECO:0000313" key="6">
    <source>
        <dbReference type="EMBL" id="WOK99960.1"/>
    </source>
</evidence>
<dbReference type="PROSITE" id="PS51141">
    <property type="entry name" value="ZF_SBP"/>
    <property type="match status" value="1"/>
</dbReference>
<evidence type="ECO:0000256" key="3">
    <source>
        <dbReference type="ARBA" id="ARBA00022833"/>
    </source>
</evidence>
<evidence type="ECO:0000259" key="5">
    <source>
        <dbReference type="PROSITE" id="PS51141"/>
    </source>
</evidence>
<keyword evidence="1" id="KW-0479">Metal-binding</keyword>
<evidence type="ECO:0000256" key="2">
    <source>
        <dbReference type="ARBA" id="ARBA00022771"/>
    </source>
</evidence>
<evidence type="ECO:0000256" key="4">
    <source>
        <dbReference type="PROSITE-ProRule" id="PRU00470"/>
    </source>
</evidence>
<dbReference type="EMBL" id="CP136892">
    <property type="protein sequence ID" value="WOK99960.1"/>
    <property type="molecule type" value="Genomic_DNA"/>
</dbReference>
<dbReference type="SUPFAM" id="SSF103612">
    <property type="entry name" value="SBT domain"/>
    <property type="match status" value="1"/>
</dbReference>
<feature type="domain" description="SBP-type" evidence="5">
    <location>
        <begin position="1"/>
        <end position="77"/>
    </location>
</feature>
<keyword evidence="3" id="KW-0862">Zinc</keyword>
<dbReference type="GO" id="GO:0003677">
    <property type="term" value="F:DNA binding"/>
    <property type="evidence" value="ECO:0007669"/>
    <property type="project" value="InterPro"/>
</dbReference>
<dbReference type="InterPro" id="IPR036893">
    <property type="entry name" value="SBP_sf"/>
</dbReference>
<protein>
    <submittedName>
        <fullName evidence="6">Squamosa promoter-binding-like protein 17 isoform X2</fullName>
    </submittedName>
</protein>
<reference evidence="6 7" key="1">
    <citation type="submission" date="2023-10" db="EMBL/GenBank/DDBJ databases">
        <title>Chromosome-scale genome assembly provides insights into flower coloration mechanisms of Canna indica.</title>
        <authorList>
            <person name="Li C."/>
        </authorList>
    </citation>
    <scope>NUCLEOTIDE SEQUENCE [LARGE SCALE GENOMIC DNA]</scope>
    <source>
        <tissue evidence="6">Flower</tissue>
    </source>
</reference>
<dbReference type="AlphaFoldDB" id="A0AAQ3Q5Y1"/>
<dbReference type="PANTHER" id="PTHR31251:SF226">
    <property type="entry name" value="SQUAMOSA PROMOTER-BINDING-LIKE PROTEIN 6"/>
    <property type="match status" value="1"/>
</dbReference>
<dbReference type="GO" id="GO:0008270">
    <property type="term" value="F:zinc ion binding"/>
    <property type="evidence" value="ECO:0007669"/>
    <property type="project" value="UniProtKB-KW"/>
</dbReference>
<dbReference type="GO" id="GO:0005634">
    <property type="term" value="C:nucleus"/>
    <property type="evidence" value="ECO:0007669"/>
    <property type="project" value="InterPro"/>
</dbReference>
<proteinExistence type="predicted"/>
<keyword evidence="7" id="KW-1185">Reference proteome</keyword>
<dbReference type="Proteomes" id="UP001327560">
    <property type="component" value="Chromosome 3"/>
</dbReference>
<keyword evidence="2 4" id="KW-0863">Zinc-finger</keyword>